<feature type="domain" description="Tyr recombinase" evidence="7">
    <location>
        <begin position="179"/>
        <end position="370"/>
    </location>
</feature>
<dbReference type="InterPro" id="IPR050090">
    <property type="entry name" value="Tyrosine_recombinase_XerCD"/>
</dbReference>
<dbReference type="RefSeq" id="WP_165588938.1">
    <property type="nucleotide sequence ID" value="NZ_JAWLVK010000037.1"/>
</dbReference>
<dbReference type="GO" id="GO:0006310">
    <property type="term" value="P:DNA recombination"/>
    <property type="evidence" value="ECO:0007669"/>
    <property type="project" value="UniProtKB-KW"/>
</dbReference>
<reference evidence="9" key="1">
    <citation type="submission" date="2023-10" db="EMBL/GenBank/DDBJ databases">
        <title>Mycolicibacterium fortuitum clinical isolates causing pulmonary infections in humans.</title>
        <authorList>
            <person name="Mejia-Ponce P.M."/>
            <person name="Zenteno-Cuevas R."/>
            <person name="Licona-Cassani C."/>
        </authorList>
    </citation>
    <scope>NUCLEOTIDE SEQUENCE</scope>
    <source>
        <strain evidence="9">M8</strain>
    </source>
</reference>
<keyword evidence="3 5" id="KW-0238">DNA-binding</keyword>
<dbReference type="Pfam" id="PF14659">
    <property type="entry name" value="Phage_int_SAM_3"/>
    <property type="match status" value="1"/>
</dbReference>
<comment type="similarity">
    <text evidence="1">Belongs to the 'phage' integrase family.</text>
</comment>
<dbReference type="EMBL" id="JAWLVV010000038">
    <property type="protein sequence ID" value="MDV7294328.1"/>
    <property type="molecule type" value="Genomic_DNA"/>
</dbReference>
<evidence type="ECO:0000256" key="5">
    <source>
        <dbReference type="PROSITE-ProRule" id="PRU01248"/>
    </source>
</evidence>
<evidence type="ECO:0000256" key="3">
    <source>
        <dbReference type="ARBA" id="ARBA00023125"/>
    </source>
</evidence>
<organism evidence="9 10">
    <name type="scientific">Mycolicibacterium fortuitum</name>
    <name type="common">Mycobacterium fortuitum</name>
    <dbReference type="NCBI Taxonomy" id="1766"/>
    <lineage>
        <taxon>Bacteria</taxon>
        <taxon>Bacillati</taxon>
        <taxon>Actinomycetota</taxon>
        <taxon>Actinomycetes</taxon>
        <taxon>Mycobacteriales</taxon>
        <taxon>Mycobacteriaceae</taxon>
        <taxon>Mycolicibacterium</taxon>
    </lineage>
</organism>
<dbReference type="InterPro" id="IPR004107">
    <property type="entry name" value="Integrase_SAM-like_N"/>
</dbReference>
<keyword evidence="2" id="KW-0229">DNA integration</keyword>
<gene>
    <name evidence="9" type="ORF">R4485_29660</name>
</gene>
<dbReference type="GO" id="GO:0003677">
    <property type="term" value="F:DNA binding"/>
    <property type="evidence" value="ECO:0007669"/>
    <property type="project" value="UniProtKB-UniRule"/>
</dbReference>
<dbReference type="PANTHER" id="PTHR30349:SF64">
    <property type="entry name" value="PROPHAGE INTEGRASE INTD-RELATED"/>
    <property type="match status" value="1"/>
</dbReference>
<dbReference type="Pfam" id="PF00589">
    <property type="entry name" value="Phage_integrase"/>
    <property type="match status" value="1"/>
</dbReference>
<evidence type="ECO:0000256" key="4">
    <source>
        <dbReference type="ARBA" id="ARBA00023172"/>
    </source>
</evidence>
<dbReference type="PANTHER" id="PTHR30349">
    <property type="entry name" value="PHAGE INTEGRASE-RELATED"/>
    <property type="match status" value="1"/>
</dbReference>
<dbReference type="Proteomes" id="UP001186041">
    <property type="component" value="Unassembled WGS sequence"/>
</dbReference>
<dbReference type="GO" id="GO:0015074">
    <property type="term" value="P:DNA integration"/>
    <property type="evidence" value="ECO:0007669"/>
    <property type="project" value="UniProtKB-KW"/>
</dbReference>
<dbReference type="InterPro" id="IPR013762">
    <property type="entry name" value="Integrase-like_cat_sf"/>
</dbReference>
<name>A0AAE5AF90_MYCFO</name>
<dbReference type="PROSITE" id="PS51898">
    <property type="entry name" value="TYR_RECOMBINASE"/>
    <property type="match status" value="1"/>
</dbReference>
<sequence length="409" mass="45647">MASVHPQRNKSGITYRVLHRENGKQRSVSLLTEAAANKVKIHIEQHGFDEAIRMLEIEEAGKHTHSLVEWLREHCDGLTGVEKATVDKYRRYIVNDIEPFFGDMPITAVSEKTIGKWVQWMEAKPGRKVHGIHVPVAGKTIQNKHGFLSGALNAAVTHKPPLIDSNPCLGRKLPDTIVEEMVFLEPAEFELISGLIRQDYYRRLSVWLVCTGMRFSEATALNTWDINPKTMSARVNKAWKYTTSRANMKLGPPKTKRSNRAVSFPQVALDVVDLSQPEWAFTNSVGNPIRAQEFYNLAWKPARDKAQAEGLLKTPRVHDLRHTAASWWIQAGVPLPVIQAQLGHESITTTVNRYGHIDRRSAAMAASVIDELLAPQKVVDAEIVDDGPQAIEAGGDWAMGPPPEDGDDD</sequence>
<evidence type="ECO:0000313" key="10">
    <source>
        <dbReference type="Proteomes" id="UP001186041"/>
    </source>
</evidence>
<dbReference type="InterPro" id="IPR011010">
    <property type="entry name" value="DNA_brk_join_enz"/>
</dbReference>
<proteinExistence type="inferred from homology"/>
<evidence type="ECO:0000259" key="7">
    <source>
        <dbReference type="PROSITE" id="PS51898"/>
    </source>
</evidence>
<evidence type="ECO:0000313" key="9">
    <source>
        <dbReference type="EMBL" id="MDV7294328.1"/>
    </source>
</evidence>
<dbReference type="InterPro" id="IPR010998">
    <property type="entry name" value="Integrase_recombinase_N"/>
</dbReference>
<dbReference type="InterPro" id="IPR044068">
    <property type="entry name" value="CB"/>
</dbReference>
<protein>
    <submittedName>
        <fullName evidence="9">Tyrosine-type recombinase/integrase</fullName>
    </submittedName>
</protein>
<evidence type="ECO:0000256" key="1">
    <source>
        <dbReference type="ARBA" id="ARBA00008857"/>
    </source>
</evidence>
<dbReference type="PROSITE" id="PS51900">
    <property type="entry name" value="CB"/>
    <property type="match status" value="1"/>
</dbReference>
<feature type="domain" description="Core-binding (CB)" evidence="8">
    <location>
        <begin position="61"/>
        <end position="156"/>
    </location>
</feature>
<dbReference type="InterPro" id="IPR002104">
    <property type="entry name" value="Integrase_catalytic"/>
</dbReference>
<dbReference type="Gene3D" id="1.10.443.10">
    <property type="entry name" value="Intergrase catalytic core"/>
    <property type="match status" value="1"/>
</dbReference>
<comment type="caution">
    <text evidence="9">The sequence shown here is derived from an EMBL/GenBank/DDBJ whole genome shotgun (WGS) entry which is preliminary data.</text>
</comment>
<accession>A0AAE5AF90</accession>
<dbReference type="Gene3D" id="1.10.150.130">
    <property type="match status" value="1"/>
</dbReference>
<dbReference type="SUPFAM" id="SSF56349">
    <property type="entry name" value="DNA breaking-rejoining enzymes"/>
    <property type="match status" value="1"/>
</dbReference>
<keyword evidence="4" id="KW-0233">DNA recombination</keyword>
<evidence type="ECO:0000256" key="2">
    <source>
        <dbReference type="ARBA" id="ARBA00022908"/>
    </source>
</evidence>
<dbReference type="CDD" id="cd01189">
    <property type="entry name" value="INT_ICEBs1_C_like"/>
    <property type="match status" value="1"/>
</dbReference>
<dbReference type="AlphaFoldDB" id="A0AAE5AF90"/>
<evidence type="ECO:0000256" key="6">
    <source>
        <dbReference type="SAM" id="MobiDB-lite"/>
    </source>
</evidence>
<evidence type="ECO:0000259" key="8">
    <source>
        <dbReference type="PROSITE" id="PS51900"/>
    </source>
</evidence>
<feature type="region of interest" description="Disordered" evidence="6">
    <location>
        <begin position="390"/>
        <end position="409"/>
    </location>
</feature>